<gene>
    <name evidence="2" type="ORF">F0361_05210</name>
</gene>
<name>A0A5B2TXX5_9FLAO</name>
<dbReference type="RefSeq" id="WP_154917516.1">
    <property type="nucleotide sequence ID" value="NZ_VUOE01000001.1"/>
</dbReference>
<keyword evidence="1" id="KW-0472">Membrane</keyword>
<dbReference type="AlphaFoldDB" id="A0A5B2TXX5"/>
<protein>
    <submittedName>
        <fullName evidence="2">Uncharacterized protein</fullName>
    </submittedName>
</protein>
<keyword evidence="1" id="KW-0812">Transmembrane</keyword>
<sequence length="79" mass="9689">MMRKKKLNRMSMLLRRQKQNSQTRPNYNRIYDFSDVMVYSANRAFERVKKWIIQYAVYILGALIALTVFALIMMFWWMV</sequence>
<proteinExistence type="predicted"/>
<dbReference type="Proteomes" id="UP000323188">
    <property type="component" value="Unassembled WGS sequence"/>
</dbReference>
<evidence type="ECO:0000313" key="2">
    <source>
        <dbReference type="EMBL" id="KAA2219013.1"/>
    </source>
</evidence>
<reference evidence="2 3" key="1">
    <citation type="submission" date="2019-09" db="EMBL/GenBank/DDBJ databases">
        <authorList>
            <person name="Khan S.A."/>
            <person name="Jeon C.O."/>
            <person name="Chun B.H."/>
            <person name="Jeong S.E."/>
        </authorList>
    </citation>
    <scope>NUCLEOTIDE SEQUENCE [LARGE SCALE GENOMIC DNA]</scope>
    <source>
        <strain evidence="2 3">KCTC 42508</strain>
    </source>
</reference>
<accession>A0A5B2TXX5</accession>
<comment type="caution">
    <text evidence="2">The sequence shown here is derived from an EMBL/GenBank/DDBJ whole genome shotgun (WGS) entry which is preliminary data.</text>
</comment>
<evidence type="ECO:0000313" key="3">
    <source>
        <dbReference type="Proteomes" id="UP000323188"/>
    </source>
</evidence>
<evidence type="ECO:0000256" key="1">
    <source>
        <dbReference type="SAM" id="Phobius"/>
    </source>
</evidence>
<feature type="transmembrane region" description="Helical" evidence="1">
    <location>
        <begin position="55"/>
        <end position="78"/>
    </location>
</feature>
<dbReference type="EMBL" id="VUOE01000001">
    <property type="protein sequence ID" value="KAA2219013.1"/>
    <property type="molecule type" value="Genomic_DNA"/>
</dbReference>
<keyword evidence="1" id="KW-1133">Transmembrane helix</keyword>
<organism evidence="2 3">
    <name type="scientific">Maribacter flavus</name>
    <dbReference type="NCBI Taxonomy" id="1658664"/>
    <lineage>
        <taxon>Bacteria</taxon>
        <taxon>Pseudomonadati</taxon>
        <taxon>Bacteroidota</taxon>
        <taxon>Flavobacteriia</taxon>
        <taxon>Flavobacteriales</taxon>
        <taxon>Flavobacteriaceae</taxon>
        <taxon>Maribacter</taxon>
    </lineage>
</organism>